<dbReference type="EMBL" id="FRAU01000009">
    <property type="protein sequence ID" value="SHK96876.1"/>
    <property type="molecule type" value="Genomic_DNA"/>
</dbReference>
<reference evidence="3" key="1">
    <citation type="submission" date="2016-11" db="EMBL/GenBank/DDBJ databases">
        <authorList>
            <person name="Varghese N."/>
            <person name="Submissions S."/>
        </authorList>
    </citation>
    <scope>NUCLEOTIDE SEQUENCE [LARGE SCALE GENOMIC DNA]</scope>
    <source>
        <strain evidence="3">DSM 22212</strain>
    </source>
</reference>
<keyword evidence="1" id="KW-0732">Signal</keyword>
<organism evidence="2 3">
    <name type="scientific">Rhodothermus profundi</name>
    <dbReference type="NCBI Taxonomy" id="633813"/>
    <lineage>
        <taxon>Bacteria</taxon>
        <taxon>Pseudomonadati</taxon>
        <taxon>Rhodothermota</taxon>
        <taxon>Rhodothermia</taxon>
        <taxon>Rhodothermales</taxon>
        <taxon>Rhodothermaceae</taxon>
        <taxon>Rhodothermus</taxon>
    </lineage>
</organism>
<dbReference type="PROSITE" id="PS51257">
    <property type="entry name" value="PROKAR_LIPOPROTEIN"/>
    <property type="match status" value="1"/>
</dbReference>
<dbReference type="STRING" id="633813.SAMN04488087_2421"/>
<protein>
    <recommendedName>
        <fullName evidence="4">DUF4292 domain-containing protein</fullName>
    </recommendedName>
</protein>
<evidence type="ECO:0000256" key="1">
    <source>
        <dbReference type="SAM" id="SignalP"/>
    </source>
</evidence>
<dbReference type="InterPro" id="IPR025634">
    <property type="entry name" value="DUF4292"/>
</dbReference>
<gene>
    <name evidence="2" type="ORF">SAMN04488087_2421</name>
</gene>
<dbReference type="AlphaFoldDB" id="A0A1M6WT81"/>
<evidence type="ECO:0000313" key="3">
    <source>
        <dbReference type="Proteomes" id="UP000185812"/>
    </source>
</evidence>
<sequence length="261" mass="30268">MRLVFLLVSAVLFLSGCARGPRLTERPALPDQFPYHSAEQICYQLRLPADTIHAFTGRARLQVRTPAGTDNLSITIVARRNDSLLIRLSPGWGIEAARLLITPDSVLLHDRVHHRLYAGTRTEQAVRHLPLPAGRDPFLSLLGILYPSSGFWHVTADSGYYYLQDPSRQQRYIVDPTRWRVVRYERYTPTGILVEVYRFEAFSRFGSIFLPRRIHFERPDLGMTVRLYYRTLQLNPPNLQFVWNPDARLRRLPFQAMLEQP</sequence>
<feature type="chain" id="PRO_5012522803" description="DUF4292 domain-containing protein" evidence="1">
    <location>
        <begin position="21"/>
        <end position="261"/>
    </location>
</feature>
<evidence type="ECO:0000313" key="2">
    <source>
        <dbReference type="EMBL" id="SHK96876.1"/>
    </source>
</evidence>
<name>A0A1M6WT81_9BACT</name>
<feature type="signal peptide" evidence="1">
    <location>
        <begin position="1"/>
        <end position="20"/>
    </location>
</feature>
<dbReference type="Pfam" id="PF14125">
    <property type="entry name" value="DUF4292"/>
    <property type="match status" value="1"/>
</dbReference>
<dbReference type="OrthoDB" id="1122661at2"/>
<dbReference type="RefSeq" id="WP_072716224.1">
    <property type="nucleotide sequence ID" value="NZ_FRAU01000009.1"/>
</dbReference>
<proteinExistence type="predicted"/>
<dbReference type="Proteomes" id="UP000185812">
    <property type="component" value="Unassembled WGS sequence"/>
</dbReference>
<keyword evidence="3" id="KW-1185">Reference proteome</keyword>
<accession>A0A1M6WT81</accession>
<evidence type="ECO:0008006" key="4">
    <source>
        <dbReference type="Google" id="ProtNLM"/>
    </source>
</evidence>
<dbReference type="Gene3D" id="2.50.20.10">
    <property type="entry name" value="Lipoprotein localisation LolA/LolB/LppX"/>
    <property type="match status" value="1"/>
</dbReference>